<evidence type="ECO:0000313" key="3">
    <source>
        <dbReference type="Proteomes" id="UP001059596"/>
    </source>
</evidence>
<dbReference type="AlphaFoldDB" id="A0A9P9YZG3"/>
<protein>
    <submittedName>
        <fullName evidence="2">Uncharacterized protein</fullName>
    </submittedName>
</protein>
<sequence length="66" mass="7308">MFMLRHCSTTLQQQHPDIDLSTFLQGSSATFHKYIDEGLAEIERNQNAGSAQAPDNRTGKGCARNV</sequence>
<dbReference type="EMBL" id="JAMKOV010000001">
    <property type="protein sequence ID" value="KAI8045524.1"/>
    <property type="molecule type" value="Genomic_DNA"/>
</dbReference>
<feature type="region of interest" description="Disordered" evidence="1">
    <location>
        <begin position="46"/>
        <end position="66"/>
    </location>
</feature>
<organism evidence="2 3">
    <name type="scientific">Drosophila gunungcola</name>
    <name type="common">fruit fly</name>
    <dbReference type="NCBI Taxonomy" id="103775"/>
    <lineage>
        <taxon>Eukaryota</taxon>
        <taxon>Metazoa</taxon>
        <taxon>Ecdysozoa</taxon>
        <taxon>Arthropoda</taxon>
        <taxon>Hexapoda</taxon>
        <taxon>Insecta</taxon>
        <taxon>Pterygota</taxon>
        <taxon>Neoptera</taxon>
        <taxon>Endopterygota</taxon>
        <taxon>Diptera</taxon>
        <taxon>Brachycera</taxon>
        <taxon>Muscomorpha</taxon>
        <taxon>Ephydroidea</taxon>
        <taxon>Drosophilidae</taxon>
        <taxon>Drosophila</taxon>
        <taxon>Sophophora</taxon>
    </lineage>
</organism>
<feature type="compositionally biased region" description="Polar residues" evidence="1">
    <location>
        <begin position="46"/>
        <end position="55"/>
    </location>
</feature>
<reference evidence="2" key="1">
    <citation type="journal article" date="2023" name="Genome Biol. Evol.">
        <title>Long-read-based Genome Assembly of Drosophila gunungcola Reveals Fewer Chemosensory Genes in Flower-breeding Species.</title>
        <authorList>
            <person name="Negi A."/>
            <person name="Liao B.Y."/>
            <person name="Yeh S.D."/>
        </authorList>
    </citation>
    <scope>NUCLEOTIDE SEQUENCE</scope>
    <source>
        <strain evidence="2">Sukarami</strain>
    </source>
</reference>
<comment type="caution">
    <text evidence="2">The sequence shown here is derived from an EMBL/GenBank/DDBJ whole genome shotgun (WGS) entry which is preliminary data.</text>
</comment>
<name>A0A9P9YZG3_9MUSC</name>
<gene>
    <name evidence="2" type="ORF">M5D96_001706</name>
</gene>
<accession>A0A9P9YZG3</accession>
<proteinExistence type="predicted"/>
<evidence type="ECO:0000256" key="1">
    <source>
        <dbReference type="SAM" id="MobiDB-lite"/>
    </source>
</evidence>
<evidence type="ECO:0000313" key="2">
    <source>
        <dbReference type="EMBL" id="KAI8045524.1"/>
    </source>
</evidence>
<keyword evidence="3" id="KW-1185">Reference proteome</keyword>
<dbReference type="Proteomes" id="UP001059596">
    <property type="component" value="Chromosome 3R"/>
</dbReference>